<dbReference type="Gene3D" id="2.80.10.50">
    <property type="match status" value="1"/>
</dbReference>
<dbReference type="InterPro" id="IPR015925">
    <property type="entry name" value="Ryanodine_IP3_receptor"/>
</dbReference>
<reference evidence="2 3" key="1">
    <citation type="submission" date="2021-02" db="EMBL/GenBank/DDBJ databases">
        <title>Porcisia hertigi Genome sequencing and assembly.</title>
        <authorList>
            <person name="Almutairi H."/>
            <person name="Gatherer D."/>
        </authorList>
    </citation>
    <scope>NUCLEOTIDE SEQUENCE [LARGE SCALE GENOMIC DNA]</scope>
    <source>
        <strain evidence="2 3">C119</strain>
    </source>
</reference>
<accession>A0A836LGV1</accession>
<dbReference type="Pfam" id="PF08709">
    <property type="entry name" value="Ins145_P3_rec"/>
    <property type="match status" value="1"/>
</dbReference>
<dbReference type="KEGG" id="phet:94291273"/>
<protein>
    <recommendedName>
        <fullName evidence="1">MIR domain-containing protein</fullName>
    </recommendedName>
</protein>
<dbReference type="PROSITE" id="PS50919">
    <property type="entry name" value="MIR"/>
    <property type="match status" value="1"/>
</dbReference>
<dbReference type="OrthoDB" id="278056at2759"/>
<dbReference type="PANTHER" id="PTHR13715:SF99">
    <property type="entry name" value="INOSITOL 1,4,5-TRISPHOSPHATE RECEPTOR-LIKE PROTEIN A"/>
    <property type="match status" value="1"/>
</dbReference>
<dbReference type="Proteomes" id="UP000674318">
    <property type="component" value="Unassembled WGS sequence"/>
</dbReference>
<keyword evidence="3" id="KW-1185">Reference proteome</keyword>
<feature type="domain" description="MIR" evidence="1">
    <location>
        <begin position="105"/>
        <end position="162"/>
    </location>
</feature>
<evidence type="ECO:0000259" key="1">
    <source>
        <dbReference type="PROSITE" id="PS50919"/>
    </source>
</evidence>
<evidence type="ECO:0000313" key="3">
    <source>
        <dbReference type="Proteomes" id="UP000674318"/>
    </source>
</evidence>
<dbReference type="GeneID" id="94291273"/>
<proteinExistence type="predicted"/>
<evidence type="ECO:0000313" key="2">
    <source>
        <dbReference type="EMBL" id="KAG5508730.1"/>
    </source>
</evidence>
<organism evidence="2 3">
    <name type="scientific">Porcisia hertigi</name>
    <dbReference type="NCBI Taxonomy" id="2761500"/>
    <lineage>
        <taxon>Eukaryota</taxon>
        <taxon>Discoba</taxon>
        <taxon>Euglenozoa</taxon>
        <taxon>Kinetoplastea</taxon>
        <taxon>Metakinetoplastina</taxon>
        <taxon>Trypanosomatida</taxon>
        <taxon>Trypanosomatidae</taxon>
        <taxon>Leishmaniinae</taxon>
        <taxon>Porcisia</taxon>
    </lineage>
</organism>
<dbReference type="AlphaFoldDB" id="A0A836LGV1"/>
<dbReference type="RefSeq" id="XP_067758198.1">
    <property type="nucleotide sequence ID" value="XM_067901196.1"/>
</dbReference>
<dbReference type="InterPro" id="IPR016093">
    <property type="entry name" value="MIR_motif"/>
</dbReference>
<comment type="caution">
    <text evidence="2">The sequence shown here is derived from an EMBL/GenBank/DDBJ whole genome shotgun (WGS) entry which is preliminary data.</text>
</comment>
<dbReference type="InterPro" id="IPR014821">
    <property type="entry name" value="Ins145_P3_rcpt"/>
</dbReference>
<sequence>MASATAASRYPPSLPRFSRLSIPQQQWRQRQVRVSTGQRNCCATTLWSTCVNNRWVAMLFPPHPWRLLLGCRVRPPEAPLHYEHTVFLLQPGDPVEACASRQADEDVVKYGQTLRLLHYASQRCLVYNAERRAAGAKGDLRVLFGKHQWNAKVLERWRIMPRYRLRVEGEPVVAGDCIALQALETERYSNVAPNVDEEATDHCSLEISLGDDIQGFFDAPLRR</sequence>
<dbReference type="PANTHER" id="PTHR13715">
    <property type="entry name" value="RYANODINE RECEPTOR AND IP3 RECEPTOR"/>
    <property type="match status" value="1"/>
</dbReference>
<gene>
    <name evidence="2" type="ORF">JKF63_05228</name>
</gene>
<dbReference type="EMBL" id="JAFJZO010000016">
    <property type="protein sequence ID" value="KAG5508730.1"/>
    <property type="molecule type" value="Genomic_DNA"/>
</dbReference>
<name>A0A836LGV1_9TRYP</name>
<dbReference type="GO" id="GO:0006816">
    <property type="term" value="P:calcium ion transport"/>
    <property type="evidence" value="ECO:0007669"/>
    <property type="project" value="InterPro"/>
</dbReference>